<name>A0A7W7I388_9ACTN</name>
<accession>A0A7W7I388</accession>
<protein>
    <recommendedName>
        <fullName evidence="4">Serine/threonine protein kinase</fullName>
    </recommendedName>
</protein>
<organism evidence="2 3">
    <name type="scientific">Actinoplanes digitatis</name>
    <dbReference type="NCBI Taxonomy" id="1868"/>
    <lineage>
        <taxon>Bacteria</taxon>
        <taxon>Bacillati</taxon>
        <taxon>Actinomycetota</taxon>
        <taxon>Actinomycetes</taxon>
        <taxon>Micromonosporales</taxon>
        <taxon>Micromonosporaceae</taxon>
        <taxon>Actinoplanes</taxon>
    </lineage>
</organism>
<reference evidence="2 3" key="1">
    <citation type="submission" date="2020-08" db="EMBL/GenBank/DDBJ databases">
        <title>Sequencing the genomes of 1000 actinobacteria strains.</title>
        <authorList>
            <person name="Klenk H.-P."/>
        </authorList>
    </citation>
    <scope>NUCLEOTIDE SEQUENCE [LARGE SCALE GENOMIC DNA]</scope>
    <source>
        <strain evidence="2 3">DSM 43149</strain>
    </source>
</reference>
<dbReference type="AlphaFoldDB" id="A0A7W7I388"/>
<keyword evidence="1" id="KW-0732">Signal</keyword>
<feature type="signal peptide" evidence="1">
    <location>
        <begin position="1"/>
        <end position="19"/>
    </location>
</feature>
<proteinExistence type="predicted"/>
<dbReference type="Proteomes" id="UP000578112">
    <property type="component" value="Unassembled WGS sequence"/>
</dbReference>
<evidence type="ECO:0008006" key="4">
    <source>
        <dbReference type="Google" id="ProtNLM"/>
    </source>
</evidence>
<feature type="chain" id="PRO_5031445860" description="Serine/threonine protein kinase" evidence="1">
    <location>
        <begin position="20"/>
        <end position="154"/>
    </location>
</feature>
<evidence type="ECO:0000313" key="3">
    <source>
        <dbReference type="Proteomes" id="UP000578112"/>
    </source>
</evidence>
<keyword evidence="3" id="KW-1185">Reference proteome</keyword>
<comment type="caution">
    <text evidence="2">The sequence shown here is derived from an EMBL/GenBank/DDBJ whole genome shotgun (WGS) entry which is preliminary data.</text>
</comment>
<dbReference type="RefSeq" id="WP_184996643.1">
    <property type="nucleotide sequence ID" value="NZ_BOMK01000022.1"/>
</dbReference>
<evidence type="ECO:0000256" key="1">
    <source>
        <dbReference type="SAM" id="SignalP"/>
    </source>
</evidence>
<sequence>MSAVLLLGAMLTTGSAAHADVTAADPRPASGAAAPHVTKVPVSGGVGTLSYDAVCFGYTGTFKDGSYLLLVDWEDAGTSTDECFGIAPGRTIWHAWPGSGGWKQMPNNGRADDTWTAYYSNDGRRGVSVYVAGSNSIWCSTRNAGPGWGSWFRC</sequence>
<evidence type="ECO:0000313" key="2">
    <source>
        <dbReference type="EMBL" id="MBB4765613.1"/>
    </source>
</evidence>
<gene>
    <name evidence="2" type="ORF">BJ971_006169</name>
</gene>
<dbReference type="EMBL" id="JACHNH010000001">
    <property type="protein sequence ID" value="MBB4765613.1"/>
    <property type="molecule type" value="Genomic_DNA"/>
</dbReference>